<evidence type="ECO:0000256" key="3">
    <source>
        <dbReference type="ARBA" id="ARBA00012865"/>
    </source>
</evidence>
<comment type="similarity">
    <text evidence="2 6">Belongs to the class-A beta-lactamase family.</text>
</comment>
<proteinExistence type="inferred from homology"/>
<keyword evidence="5 6" id="KW-0046">Antibiotic resistance</keyword>
<dbReference type="Proteomes" id="UP000193100">
    <property type="component" value="Chromosome"/>
</dbReference>
<dbReference type="PROSITE" id="PS00146">
    <property type="entry name" value="BETA_LACTAMASE_A"/>
    <property type="match status" value="1"/>
</dbReference>
<reference evidence="9 10" key="1">
    <citation type="submission" date="2017-04" db="EMBL/GenBank/DDBJ databases">
        <title>Genome Sequence of Marinobacter salarius strain SMR5 Isolated from a culture of the Diatom Skeletonema marinoi.</title>
        <authorList>
            <person name="Topel M."/>
            <person name="Pinder M.I.M."/>
            <person name="Johansson O.N."/>
            <person name="Kourtchenko O."/>
            <person name="Godhe A."/>
            <person name="Clarke A.K."/>
        </authorList>
    </citation>
    <scope>NUCLEOTIDE SEQUENCE [LARGE SCALE GENOMIC DNA]</scope>
    <source>
        <strain evidence="9 10">SMR5</strain>
    </source>
</reference>
<evidence type="ECO:0000256" key="6">
    <source>
        <dbReference type="RuleBase" id="RU361140"/>
    </source>
</evidence>
<sequence>MRSALLMLALWLMTSTLSLVHANPLLEAVKTVEQRLDARVGIALYDSGTGESWDYHGDDRFPITSTFKTLACAALLAKVDNGTVDLDRRVIFSKDDLVTYSPVTETRAEEEAGMSLRELCEATMATSDNTAANLVLGAIDGPDGVTAYARDLGDTVTRLDRTETSLNEATPGDLRDTTSPKAMVANLRKLVLGEALSKGSRDTLVTWLKGNRVSDNLLRAAIPPDWTIGDRSGAGGHGSRSITAVLWPPHRPPLVIAIYITQTDASFDERNGAIRDLGGAIVKHF</sequence>
<name>A0A1W6K516_9GAMM</name>
<evidence type="ECO:0000313" key="9">
    <source>
        <dbReference type="EMBL" id="ARM82518.1"/>
    </source>
</evidence>
<evidence type="ECO:0000256" key="2">
    <source>
        <dbReference type="ARBA" id="ARBA00009009"/>
    </source>
</evidence>
<feature type="domain" description="Beta-lactamase class A catalytic" evidence="8">
    <location>
        <begin position="41"/>
        <end position="259"/>
    </location>
</feature>
<evidence type="ECO:0000313" key="10">
    <source>
        <dbReference type="Proteomes" id="UP000193100"/>
    </source>
</evidence>
<dbReference type="PANTHER" id="PTHR35333:SF3">
    <property type="entry name" value="BETA-LACTAMASE-TYPE TRANSPEPTIDASE FOLD CONTAINING PROTEIN"/>
    <property type="match status" value="1"/>
</dbReference>
<organism evidence="9 10">
    <name type="scientific">Marinobacter salarius</name>
    <dbReference type="NCBI Taxonomy" id="1420917"/>
    <lineage>
        <taxon>Bacteria</taxon>
        <taxon>Pseudomonadati</taxon>
        <taxon>Pseudomonadota</taxon>
        <taxon>Gammaproteobacteria</taxon>
        <taxon>Pseudomonadales</taxon>
        <taxon>Marinobacteraceae</taxon>
        <taxon>Marinobacter</taxon>
    </lineage>
</organism>
<dbReference type="GeneID" id="77254416"/>
<dbReference type="AlphaFoldDB" id="A0A1W6K516"/>
<dbReference type="InterPro" id="IPR000871">
    <property type="entry name" value="Beta-lactam_class-A"/>
</dbReference>
<dbReference type="Pfam" id="PF13354">
    <property type="entry name" value="Beta-lactamase2"/>
    <property type="match status" value="1"/>
</dbReference>
<feature type="chain" id="PRO_5010853323" description="Beta-lactamase" evidence="7">
    <location>
        <begin position="23"/>
        <end position="285"/>
    </location>
</feature>
<accession>A0A1W6K516</accession>
<dbReference type="InterPro" id="IPR023650">
    <property type="entry name" value="Beta-lactam_class-A_AS"/>
</dbReference>
<protein>
    <recommendedName>
        <fullName evidence="3 6">Beta-lactamase</fullName>
        <ecNumber evidence="3 6">3.5.2.6</ecNumber>
    </recommendedName>
</protein>
<dbReference type="GO" id="GO:0008800">
    <property type="term" value="F:beta-lactamase activity"/>
    <property type="evidence" value="ECO:0007669"/>
    <property type="project" value="UniProtKB-UniRule"/>
</dbReference>
<comment type="catalytic activity">
    <reaction evidence="1 6">
        <text>a beta-lactam + H2O = a substituted beta-amino acid</text>
        <dbReference type="Rhea" id="RHEA:20401"/>
        <dbReference type="ChEBI" id="CHEBI:15377"/>
        <dbReference type="ChEBI" id="CHEBI:35627"/>
        <dbReference type="ChEBI" id="CHEBI:140347"/>
        <dbReference type="EC" id="3.5.2.6"/>
    </reaction>
</comment>
<dbReference type="Gene3D" id="3.40.710.10">
    <property type="entry name" value="DD-peptidase/beta-lactamase superfamily"/>
    <property type="match status" value="1"/>
</dbReference>
<keyword evidence="4 6" id="KW-0378">Hydrolase</keyword>
<dbReference type="InterPro" id="IPR012338">
    <property type="entry name" value="Beta-lactam/transpept-like"/>
</dbReference>
<dbReference type="EC" id="3.5.2.6" evidence="3 6"/>
<dbReference type="RefSeq" id="WP_041333013.1">
    <property type="nucleotide sequence ID" value="NZ_CP020931.1"/>
</dbReference>
<dbReference type="GO" id="GO:0030655">
    <property type="term" value="P:beta-lactam antibiotic catabolic process"/>
    <property type="evidence" value="ECO:0007669"/>
    <property type="project" value="InterPro"/>
</dbReference>
<dbReference type="InterPro" id="IPR045155">
    <property type="entry name" value="Beta-lactam_cat"/>
</dbReference>
<gene>
    <name evidence="9" type="primary">blaP</name>
    <name evidence="9" type="ORF">MARSALSMR5_00417</name>
</gene>
<dbReference type="PANTHER" id="PTHR35333">
    <property type="entry name" value="BETA-LACTAMASE"/>
    <property type="match status" value="1"/>
</dbReference>
<keyword evidence="7" id="KW-0732">Signal</keyword>
<dbReference type="STRING" id="1420917.AU15_05940"/>
<dbReference type="GO" id="GO:0046677">
    <property type="term" value="P:response to antibiotic"/>
    <property type="evidence" value="ECO:0007669"/>
    <property type="project" value="UniProtKB-UniRule"/>
</dbReference>
<dbReference type="NCBIfam" id="NF033103">
    <property type="entry name" value="bla_class_A"/>
    <property type="match status" value="1"/>
</dbReference>
<evidence type="ECO:0000256" key="7">
    <source>
        <dbReference type="SAM" id="SignalP"/>
    </source>
</evidence>
<dbReference type="EMBL" id="CP020931">
    <property type="protein sequence ID" value="ARM82518.1"/>
    <property type="molecule type" value="Genomic_DNA"/>
</dbReference>
<evidence type="ECO:0000256" key="1">
    <source>
        <dbReference type="ARBA" id="ARBA00001526"/>
    </source>
</evidence>
<dbReference type="PRINTS" id="PR00118">
    <property type="entry name" value="BLACTAMASEA"/>
</dbReference>
<evidence type="ECO:0000256" key="4">
    <source>
        <dbReference type="ARBA" id="ARBA00022801"/>
    </source>
</evidence>
<feature type="signal peptide" evidence="7">
    <location>
        <begin position="1"/>
        <end position="22"/>
    </location>
</feature>
<dbReference type="SUPFAM" id="SSF56601">
    <property type="entry name" value="beta-lactamase/transpeptidase-like"/>
    <property type="match status" value="1"/>
</dbReference>
<evidence type="ECO:0000256" key="5">
    <source>
        <dbReference type="ARBA" id="ARBA00023251"/>
    </source>
</evidence>
<evidence type="ECO:0000259" key="8">
    <source>
        <dbReference type="Pfam" id="PF13354"/>
    </source>
</evidence>